<gene>
    <name evidence="7" type="ORF">ACFQPE_09285</name>
</gene>
<evidence type="ECO:0000256" key="5">
    <source>
        <dbReference type="ARBA" id="ARBA00023136"/>
    </source>
</evidence>
<dbReference type="GeneID" id="79316361"/>
<evidence type="ECO:0000313" key="7">
    <source>
        <dbReference type="EMBL" id="MFC7316986.1"/>
    </source>
</evidence>
<evidence type="ECO:0000256" key="1">
    <source>
        <dbReference type="ARBA" id="ARBA00004651"/>
    </source>
</evidence>
<accession>A0ABD6A9J5</accession>
<name>A0ABD6A9J5_9EURY</name>
<dbReference type="EMBL" id="JBHTBF010000002">
    <property type="protein sequence ID" value="MFC7316986.1"/>
    <property type="molecule type" value="Genomic_DNA"/>
</dbReference>
<dbReference type="RefSeq" id="WP_276303755.1">
    <property type="nucleotide sequence ID" value="NZ_CP119992.1"/>
</dbReference>
<evidence type="ECO:0000313" key="8">
    <source>
        <dbReference type="Proteomes" id="UP001596547"/>
    </source>
</evidence>
<comment type="caution">
    <text evidence="7">The sequence shown here is derived from an EMBL/GenBank/DDBJ whole genome shotgun (WGS) entry which is preliminary data.</text>
</comment>
<feature type="transmembrane region" description="Helical" evidence="6">
    <location>
        <begin position="68"/>
        <end position="86"/>
    </location>
</feature>
<feature type="transmembrane region" description="Helical" evidence="6">
    <location>
        <begin position="156"/>
        <end position="177"/>
    </location>
</feature>
<feature type="transmembrane region" description="Helical" evidence="6">
    <location>
        <begin position="255"/>
        <end position="274"/>
    </location>
</feature>
<reference evidence="7 8" key="1">
    <citation type="journal article" date="2019" name="Int. J. Syst. Evol. Microbiol.">
        <title>The Global Catalogue of Microorganisms (GCM) 10K type strain sequencing project: providing services to taxonomists for standard genome sequencing and annotation.</title>
        <authorList>
            <consortium name="The Broad Institute Genomics Platform"/>
            <consortium name="The Broad Institute Genome Sequencing Center for Infectious Disease"/>
            <person name="Wu L."/>
            <person name="Ma J."/>
        </authorList>
    </citation>
    <scope>NUCLEOTIDE SEQUENCE [LARGE SCALE GENOMIC DNA]</scope>
    <source>
        <strain evidence="7 8">PSR21</strain>
    </source>
</reference>
<dbReference type="AlphaFoldDB" id="A0ABD6A9J5"/>
<dbReference type="Pfam" id="PF03601">
    <property type="entry name" value="Cons_hypoth698"/>
    <property type="match status" value="1"/>
</dbReference>
<dbReference type="InterPro" id="IPR018383">
    <property type="entry name" value="UPF0324_pro"/>
</dbReference>
<keyword evidence="2" id="KW-1003">Cell membrane</keyword>
<keyword evidence="8" id="KW-1185">Reference proteome</keyword>
<dbReference type="PANTHER" id="PTHR30106:SF1">
    <property type="entry name" value="UPF0324 MEMBRANE PROTEIN FN0533"/>
    <property type="match status" value="1"/>
</dbReference>
<proteinExistence type="predicted"/>
<evidence type="ECO:0000256" key="2">
    <source>
        <dbReference type="ARBA" id="ARBA00022475"/>
    </source>
</evidence>
<comment type="subcellular location">
    <subcellularLocation>
        <location evidence="1">Cell membrane</location>
        <topology evidence="1">Multi-pass membrane protein</topology>
    </subcellularLocation>
</comment>
<evidence type="ECO:0000256" key="3">
    <source>
        <dbReference type="ARBA" id="ARBA00022692"/>
    </source>
</evidence>
<feature type="transmembrane region" description="Helical" evidence="6">
    <location>
        <begin position="223"/>
        <end position="243"/>
    </location>
</feature>
<dbReference type="Proteomes" id="UP001596547">
    <property type="component" value="Unassembled WGS sequence"/>
</dbReference>
<organism evidence="7 8">
    <name type="scientific">Halomarina halobia</name>
    <dbReference type="NCBI Taxonomy" id="3033386"/>
    <lineage>
        <taxon>Archaea</taxon>
        <taxon>Methanobacteriati</taxon>
        <taxon>Methanobacteriota</taxon>
        <taxon>Stenosarchaea group</taxon>
        <taxon>Halobacteria</taxon>
        <taxon>Halobacteriales</taxon>
        <taxon>Natronomonadaceae</taxon>
        <taxon>Halomarina</taxon>
    </lineage>
</organism>
<dbReference type="GO" id="GO:0005886">
    <property type="term" value="C:plasma membrane"/>
    <property type="evidence" value="ECO:0007669"/>
    <property type="project" value="UniProtKB-SubCell"/>
</dbReference>
<protein>
    <submittedName>
        <fullName evidence="7">YeiH family protein</fullName>
    </submittedName>
</protein>
<feature type="transmembrane region" description="Helical" evidence="6">
    <location>
        <begin position="98"/>
        <end position="117"/>
    </location>
</feature>
<evidence type="ECO:0000256" key="4">
    <source>
        <dbReference type="ARBA" id="ARBA00022989"/>
    </source>
</evidence>
<feature type="transmembrane region" description="Helical" evidence="6">
    <location>
        <begin position="280"/>
        <end position="301"/>
    </location>
</feature>
<keyword evidence="5 6" id="KW-0472">Membrane</keyword>
<feature type="transmembrane region" description="Helical" evidence="6">
    <location>
        <begin position="37"/>
        <end position="56"/>
    </location>
</feature>
<dbReference type="PANTHER" id="PTHR30106">
    <property type="entry name" value="INNER MEMBRANE PROTEIN YEIH-RELATED"/>
    <property type="match status" value="1"/>
</dbReference>
<keyword evidence="3 6" id="KW-0812">Transmembrane</keyword>
<evidence type="ECO:0000256" key="6">
    <source>
        <dbReference type="SAM" id="Phobius"/>
    </source>
</evidence>
<feature type="transmembrane region" description="Helical" evidence="6">
    <location>
        <begin position="313"/>
        <end position="336"/>
    </location>
</feature>
<feature type="transmembrane region" description="Helical" evidence="6">
    <location>
        <begin position="189"/>
        <end position="211"/>
    </location>
</feature>
<sequence>MTATRPSSLAAARARSLAPGAAVLVAVAVAAHGVAAVVPGVGMLVVAILVGAMIANTVGTPAWAEPGIGLHTLALEVGIVLLGAQLTLGEVVASGPTVVALTLGVVVLGVLLGETLARRVFSLPERTGSLLAAGASVCGVSAVAAVARVVDADESTVAYAAGTVLLFDAVTIVAFPLAGEALGLGQKPFGVWAGLSMFSTGPVAAATFAYGEVAGRWGTVTKLVRNAFIGAVAIGYSVHYARGDGTDLRALWTEYPKFLVGFLLVVGATSAGALTADGTALLAATNDWLFALAFAGLGFDIRVGEMRTAGLRPVALVLVQFTIVSALALVAVTLVVGT</sequence>
<keyword evidence="4 6" id="KW-1133">Transmembrane helix</keyword>
<feature type="transmembrane region" description="Helical" evidence="6">
    <location>
        <begin position="129"/>
        <end position="150"/>
    </location>
</feature>